<dbReference type="AlphaFoldDB" id="A0A1S4CG03"/>
<protein>
    <submittedName>
        <fullName evidence="3">Uncharacterized protein LOC107818531 isoform X2</fullName>
    </submittedName>
    <submittedName>
        <fullName evidence="3">Uncharacterized protein isoform X2</fullName>
    </submittedName>
</protein>
<feature type="region of interest" description="Disordered" evidence="1">
    <location>
        <begin position="25"/>
        <end position="50"/>
    </location>
</feature>
<dbReference type="GeneID" id="107818531"/>
<evidence type="ECO:0000313" key="2">
    <source>
        <dbReference type="Proteomes" id="UP000790787"/>
    </source>
</evidence>
<accession>A0A1S4CG03</accession>
<evidence type="ECO:0000313" key="3">
    <source>
        <dbReference type="RefSeq" id="XP_016500046.1"/>
    </source>
</evidence>
<name>A0A1S4CG03_TOBAC</name>
<reference evidence="3" key="2">
    <citation type="submission" date="2025-08" db="UniProtKB">
        <authorList>
            <consortium name="RefSeq"/>
        </authorList>
    </citation>
    <scope>IDENTIFICATION</scope>
    <source>
        <tissue evidence="3">Leaf</tissue>
    </source>
</reference>
<dbReference type="Proteomes" id="UP000790787">
    <property type="component" value="Chromosome 9"/>
</dbReference>
<keyword evidence="2" id="KW-1185">Reference proteome</keyword>
<proteinExistence type="predicted"/>
<dbReference type="OrthoDB" id="8062037at2759"/>
<dbReference type="RefSeq" id="XP_016500046.1">
    <property type="nucleotide sequence ID" value="XM_016644560.2"/>
</dbReference>
<reference evidence="2" key="1">
    <citation type="journal article" date="2014" name="Nat. Commun.">
        <title>The tobacco genome sequence and its comparison with those of tomato and potato.</title>
        <authorList>
            <person name="Sierro N."/>
            <person name="Battey J.N."/>
            <person name="Ouadi S."/>
            <person name="Bakaher N."/>
            <person name="Bovet L."/>
            <person name="Willig A."/>
            <person name="Goepfert S."/>
            <person name="Peitsch M.C."/>
            <person name="Ivanov N.V."/>
        </authorList>
    </citation>
    <scope>NUCLEOTIDE SEQUENCE [LARGE SCALE GENOMIC DNA]</scope>
</reference>
<gene>
    <name evidence="3" type="primary">LOC107818531</name>
</gene>
<dbReference type="RefSeq" id="XP_016500046.1">
    <property type="nucleotide sequence ID" value="XM_016644560.1"/>
</dbReference>
<sequence>MSGLFVGILCITQRGFQLRSFDSLSSSASSQKEQRISVGSHGYKNEELGEKAREAKQRLDHKLRRFPLGRCRNLH</sequence>
<organism evidence="2 3">
    <name type="scientific">Nicotiana tabacum</name>
    <name type="common">Common tobacco</name>
    <dbReference type="NCBI Taxonomy" id="4097"/>
    <lineage>
        <taxon>Eukaryota</taxon>
        <taxon>Viridiplantae</taxon>
        <taxon>Streptophyta</taxon>
        <taxon>Embryophyta</taxon>
        <taxon>Tracheophyta</taxon>
        <taxon>Spermatophyta</taxon>
        <taxon>Magnoliopsida</taxon>
        <taxon>eudicotyledons</taxon>
        <taxon>Gunneridae</taxon>
        <taxon>Pentapetalae</taxon>
        <taxon>asterids</taxon>
        <taxon>lamiids</taxon>
        <taxon>Solanales</taxon>
        <taxon>Solanaceae</taxon>
        <taxon>Nicotianoideae</taxon>
        <taxon>Nicotianeae</taxon>
        <taxon>Nicotiana</taxon>
    </lineage>
</organism>
<evidence type="ECO:0000256" key="1">
    <source>
        <dbReference type="SAM" id="MobiDB-lite"/>
    </source>
</evidence>